<keyword evidence="6" id="KW-0804">Transcription</keyword>
<evidence type="ECO:0000313" key="12">
    <source>
        <dbReference type="Proteomes" id="UP000054107"/>
    </source>
</evidence>
<feature type="domain" description="GATA-type" evidence="10">
    <location>
        <begin position="291"/>
        <end position="344"/>
    </location>
</feature>
<dbReference type="InterPro" id="IPR039355">
    <property type="entry name" value="Transcription_factor_GATA"/>
</dbReference>
<dbReference type="InterPro" id="IPR013860">
    <property type="entry name" value="AreA_GATA"/>
</dbReference>
<dbReference type="GO" id="GO:0000981">
    <property type="term" value="F:DNA-binding transcription factor activity, RNA polymerase II-specific"/>
    <property type="evidence" value="ECO:0007669"/>
    <property type="project" value="TreeGrafter"/>
</dbReference>
<evidence type="ECO:0000256" key="8">
    <source>
        <dbReference type="PROSITE-ProRule" id="PRU00094"/>
    </source>
</evidence>
<evidence type="ECO:0000256" key="3">
    <source>
        <dbReference type="ARBA" id="ARBA00022771"/>
    </source>
</evidence>
<feature type="compositionally biased region" description="Low complexity" evidence="9">
    <location>
        <begin position="223"/>
        <end position="233"/>
    </location>
</feature>
<dbReference type="Pfam" id="PF00320">
    <property type="entry name" value="GATA"/>
    <property type="match status" value="1"/>
</dbReference>
<keyword evidence="3 8" id="KW-0863">Zinc-finger</keyword>
<feature type="compositionally biased region" description="Low complexity" evidence="9">
    <location>
        <begin position="252"/>
        <end position="284"/>
    </location>
</feature>
<proteinExistence type="predicted"/>
<dbReference type="SMART" id="SM00401">
    <property type="entry name" value="ZnF_GATA"/>
    <property type="match status" value="1"/>
</dbReference>
<dbReference type="GO" id="GO:0000122">
    <property type="term" value="P:negative regulation of transcription by RNA polymerase II"/>
    <property type="evidence" value="ECO:0007669"/>
    <property type="project" value="TreeGrafter"/>
</dbReference>
<organism evidence="11 12">
    <name type="scientific">Parasitella parasitica</name>
    <dbReference type="NCBI Taxonomy" id="35722"/>
    <lineage>
        <taxon>Eukaryota</taxon>
        <taxon>Fungi</taxon>
        <taxon>Fungi incertae sedis</taxon>
        <taxon>Mucoromycota</taxon>
        <taxon>Mucoromycotina</taxon>
        <taxon>Mucoromycetes</taxon>
        <taxon>Mucorales</taxon>
        <taxon>Mucorineae</taxon>
        <taxon>Mucoraceae</taxon>
        <taxon>Parasitella</taxon>
    </lineage>
</organism>
<feature type="compositionally biased region" description="Polar residues" evidence="9">
    <location>
        <begin position="234"/>
        <end position="251"/>
    </location>
</feature>
<feature type="region of interest" description="Disordered" evidence="9">
    <location>
        <begin position="543"/>
        <end position="566"/>
    </location>
</feature>
<keyword evidence="7" id="KW-0539">Nucleus</keyword>
<feature type="region of interest" description="Disordered" evidence="9">
    <location>
        <begin position="90"/>
        <end position="153"/>
    </location>
</feature>
<dbReference type="InterPro" id="IPR013088">
    <property type="entry name" value="Znf_NHR/GATA"/>
</dbReference>
<evidence type="ECO:0000256" key="6">
    <source>
        <dbReference type="ARBA" id="ARBA00023163"/>
    </source>
</evidence>
<dbReference type="PANTHER" id="PTHR10071">
    <property type="entry name" value="TRANSCRIPTION FACTOR GATA FAMILY MEMBER"/>
    <property type="match status" value="1"/>
</dbReference>
<keyword evidence="5" id="KW-0805">Transcription regulation</keyword>
<dbReference type="FunFam" id="3.30.50.10:FF:000007">
    <property type="entry name" value="Nitrogen regulatory AreA, N-terminal"/>
    <property type="match status" value="1"/>
</dbReference>
<feature type="compositionally biased region" description="Polar residues" evidence="9">
    <location>
        <begin position="408"/>
        <end position="421"/>
    </location>
</feature>
<dbReference type="Pfam" id="PF08550">
    <property type="entry name" value="GATA_AreA"/>
    <property type="match status" value="1"/>
</dbReference>
<dbReference type="PROSITE" id="PS50114">
    <property type="entry name" value="GATA_ZN_FINGER_2"/>
    <property type="match status" value="1"/>
</dbReference>
<evidence type="ECO:0000256" key="2">
    <source>
        <dbReference type="ARBA" id="ARBA00022723"/>
    </source>
</evidence>
<feature type="compositionally biased region" description="Low complexity" evidence="9">
    <location>
        <begin position="137"/>
        <end position="153"/>
    </location>
</feature>
<sequence>MDKILLSGNLIPITPPSKAASTLLSDSLFPPRKPSMMEDDQEPEISDNKSKTDPLATQVWRLYTKAKDTLPNGSRLENLTWRMMAMTLNKKKAAAERHPESSCSPPAPDDAVQLLSSSSSTRSSKLDSATETYTRSQQIQQEQHNQSQWRTSQSSSSAVYESHYFPRITSSSITIPVDDDKEEDMGMDIDANVTVNAGALSFEDMLTMYYYDKSANNHVNNITPSTSPQQQTQNHYTASLSSESSVVGHTASTLQTTILTPTSTPSPPSNKQQQQQQQQQQPLKSTKKDTISTTTQCTNCDTTTTPLWRRNPEGKPLCNACGLFLKLHGVVRPLSLKTNVIKKRNRNSNNSSAASNVMTATSSSSSLDFKFNKNISNSGNNSVISKAAGAKAVETDGGGSEGKPITFTPWSVSGNQMSNNNKRQRIHSLSEESKKSAVGNTENTAECSQSININIKPEAAMVISGSLPDEHSSLGNDGNNSDFRQVLLSKHQQHHKRASFNGSSNSAVSKGVRAILPNNSIRPASVQYGGSAPSINWMGLMAKEQQRQEQQQQQFRLKQQQQQNQQLLSNPHAIMVNKTANNMPISAVQQTFPLLTNDQLHQLIMLQQATAAVAAAVAVGNNNNDSESSSMEHNNQE</sequence>
<dbReference type="PRINTS" id="PR00619">
    <property type="entry name" value="GATAZNFINGER"/>
</dbReference>
<dbReference type="STRING" id="35722.A0A0B7N4Y7"/>
<keyword evidence="2" id="KW-0479">Metal-binding</keyword>
<dbReference type="EMBL" id="LN729576">
    <property type="protein sequence ID" value="CEP13378.1"/>
    <property type="molecule type" value="Genomic_DNA"/>
</dbReference>
<comment type="subcellular location">
    <subcellularLocation>
        <location evidence="1">Nucleus</location>
    </subcellularLocation>
</comment>
<dbReference type="AlphaFoldDB" id="A0A0B7N4Y7"/>
<dbReference type="CDD" id="cd00202">
    <property type="entry name" value="ZnF_GATA"/>
    <property type="match status" value="1"/>
</dbReference>
<accession>A0A0B7N4Y7</accession>
<feature type="region of interest" description="Disordered" evidence="9">
    <location>
        <begin position="21"/>
        <end position="53"/>
    </location>
</feature>
<dbReference type="GO" id="GO:0008270">
    <property type="term" value="F:zinc ion binding"/>
    <property type="evidence" value="ECO:0007669"/>
    <property type="project" value="UniProtKB-KW"/>
</dbReference>
<evidence type="ECO:0000256" key="1">
    <source>
        <dbReference type="ARBA" id="ARBA00004123"/>
    </source>
</evidence>
<evidence type="ECO:0000256" key="5">
    <source>
        <dbReference type="ARBA" id="ARBA00023015"/>
    </source>
</evidence>
<dbReference type="Gene3D" id="3.30.50.10">
    <property type="entry name" value="Erythroid Transcription Factor GATA-1, subunit A"/>
    <property type="match status" value="1"/>
</dbReference>
<name>A0A0B7N4Y7_9FUNG</name>
<reference evidence="11 12" key="1">
    <citation type="submission" date="2014-09" db="EMBL/GenBank/DDBJ databases">
        <authorList>
            <person name="Ellenberger Sabrina"/>
        </authorList>
    </citation>
    <scope>NUCLEOTIDE SEQUENCE [LARGE SCALE GENOMIC DNA]</scope>
    <source>
        <strain evidence="11 12">CBS 412.66</strain>
    </source>
</reference>
<keyword evidence="12" id="KW-1185">Reference proteome</keyword>
<evidence type="ECO:0000256" key="7">
    <source>
        <dbReference type="ARBA" id="ARBA00023242"/>
    </source>
</evidence>
<dbReference type="GO" id="GO:0045944">
    <property type="term" value="P:positive regulation of transcription by RNA polymerase II"/>
    <property type="evidence" value="ECO:0007669"/>
    <property type="project" value="TreeGrafter"/>
</dbReference>
<protein>
    <recommendedName>
        <fullName evidence="10">GATA-type domain-containing protein</fullName>
    </recommendedName>
</protein>
<keyword evidence="4" id="KW-0862">Zinc</keyword>
<feature type="compositionally biased region" description="Low complexity" evidence="9">
    <location>
        <begin position="548"/>
        <end position="566"/>
    </location>
</feature>
<dbReference type="InterPro" id="IPR000679">
    <property type="entry name" value="Znf_GATA"/>
</dbReference>
<dbReference type="SUPFAM" id="SSF57716">
    <property type="entry name" value="Glucocorticoid receptor-like (DNA-binding domain)"/>
    <property type="match status" value="1"/>
</dbReference>
<dbReference type="GO" id="GO:0005634">
    <property type="term" value="C:nucleus"/>
    <property type="evidence" value="ECO:0007669"/>
    <property type="project" value="UniProtKB-SubCell"/>
</dbReference>
<dbReference type="Proteomes" id="UP000054107">
    <property type="component" value="Unassembled WGS sequence"/>
</dbReference>
<dbReference type="PROSITE" id="PS00344">
    <property type="entry name" value="GATA_ZN_FINGER_1"/>
    <property type="match status" value="1"/>
</dbReference>
<dbReference type="OrthoDB" id="515401at2759"/>
<evidence type="ECO:0000256" key="4">
    <source>
        <dbReference type="ARBA" id="ARBA00022833"/>
    </source>
</evidence>
<feature type="region of interest" description="Disordered" evidence="9">
    <location>
        <begin position="393"/>
        <end position="445"/>
    </location>
</feature>
<evidence type="ECO:0000256" key="9">
    <source>
        <dbReference type="SAM" id="MobiDB-lite"/>
    </source>
</evidence>
<feature type="region of interest" description="Disordered" evidence="9">
    <location>
        <begin position="220"/>
        <end position="296"/>
    </location>
</feature>
<dbReference type="PANTHER" id="PTHR10071:SF281">
    <property type="entry name" value="BOX A-BINDING FACTOR-RELATED"/>
    <property type="match status" value="1"/>
</dbReference>
<evidence type="ECO:0000259" key="10">
    <source>
        <dbReference type="PROSITE" id="PS50114"/>
    </source>
</evidence>
<feature type="compositionally biased region" description="Low complexity" evidence="9">
    <location>
        <begin position="114"/>
        <end position="127"/>
    </location>
</feature>
<gene>
    <name evidence="11" type="primary">PARPA_07439.1 scaffold 27627</name>
</gene>
<evidence type="ECO:0000313" key="11">
    <source>
        <dbReference type="EMBL" id="CEP13378.1"/>
    </source>
</evidence>
<dbReference type="GO" id="GO:0000978">
    <property type="term" value="F:RNA polymerase II cis-regulatory region sequence-specific DNA binding"/>
    <property type="evidence" value="ECO:0007669"/>
    <property type="project" value="TreeGrafter"/>
</dbReference>